<comment type="caution">
    <text evidence="14">The sequence shown here is derived from an EMBL/GenBank/DDBJ whole genome shotgun (WGS) entry which is preliminary data.</text>
</comment>
<dbReference type="NCBIfam" id="NF005884">
    <property type="entry name" value="PRK07846.1"/>
    <property type="match status" value="1"/>
</dbReference>
<evidence type="ECO:0000256" key="2">
    <source>
        <dbReference type="ARBA" id="ARBA00022630"/>
    </source>
</evidence>
<dbReference type="InterPro" id="IPR023753">
    <property type="entry name" value="FAD/NAD-binding_dom"/>
</dbReference>
<dbReference type="Proteomes" id="UP000291189">
    <property type="component" value="Unassembled WGS sequence"/>
</dbReference>
<evidence type="ECO:0000256" key="10">
    <source>
        <dbReference type="PIRSR" id="PIRSR000350-4"/>
    </source>
</evidence>
<evidence type="ECO:0000256" key="11">
    <source>
        <dbReference type="RuleBase" id="RU003691"/>
    </source>
</evidence>
<dbReference type="InterPro" id="IPR016156">
    <property type="entry name" value="FAD/NAD-linked_Rdtase_dimer_sf"/>
</dbReference>
<comment type="similarity">
    <text evidence="1 11">Belongs to the class-I pyridine nucleotide-disulfide oxidoreductase family.</text>
</comment>
<keyword evidence="6" id="KW-1015">Disulfide bond</keyword>
<evidence type="ECO:0000256" key="9">
    <source>
        <dbReference type="PIRSR" id="PIRSR000350-3"/>
    </source>
</evidence>
<evidence type="ECO:0000256" key="4">
    <source>
        <dbReference type="ARBA" id="ARBA00022857"/>
    </source>
</evidence>
<dbReference type="PRINTS" id="PR00368">
    <property type="entry name" value="FADPNR"/>
</dbReference>
<dbReference type="SUPFAM" id="SSF55424">
    <property type="entry name" value="FAD/NAD-linked reductases, dimerisation (C-terminal) domain"/>
    <property type="match status" value="1"/>
</dbReference>
<dbReference type="RefSeq" id="WP_129988292.1">
    <property type="nucleotide sequence ID" value="NZ_SDPU01000028.1"/>
</dbReference>
<evidence type="ECO:0000256" key="7">
    <source>
        <dbReference type="ARBA" id="ARBA00023284"/>
    </source>
</evidence>
<dbReference type="PRINTS" id="PR00411">
    <property type="entry name" value="PNDRDTASEI"/>
</dbReference>
<keyword evidence="3 9" id="KW-0274">FAD</keyword>
<keyword evidence="7 11" id="KW-0676">Redox-active center</keyword>
<dbReference type="Pfam" id="PF07992">
    <property type="entry name" value="Pyr_redox_2"/>
    <property type="match status" value="1"/>
</dbReference>
<comment type="cofactor">
    <cofactor evidence="9">
        <name>FAD</name>
        <dbReference type="ChEBI" id="CHEBI:57692"/>
    </cofactor>
    <text evidence="9">Binds 1 FAD per subunit.</text>
</comment>
<keyword evidence="9" id="KW-0520">NAD</keyword>
<protein>
    <submittedName>
        <fullName evidence="14">Mycothione reductase</fullName>
        <ecNumber evidence="14">1.8.1.15</ecNumber>
    </submittedName>
</protein>
<evidence type="ECO:0000259" key="13">
    <source>
        <dbReference type="Pfam" id="PF07992"/>
    </source>
</evidence>
<dbReference type="EMBL" id="SDPU01000028">
    <property type="protein sequence ID" value="RYU10701.1"/>
    <property type="molecule type" value="Genomic_DNA"/>
</dbReference>
<dbReference type="InterPro" id="IPR001100">
    <property type="entry name" value="Pyr_nuc-diS_OxRdtase"/>
</dbReference>
<dbReference type="OrthoDB" id="4763248at2"/>
<feature type="active site" description="Proton acceptor" evidence="8">
    <location>
        <position position="443"/>
    </location>
</feature>
<feature type="binding site" evidence="9">
    <location>
        <position position="48"/>
    </location>
    <ligand>
        <name>FAD</name>
        <dbReference type="ChEBI" id="CHEBI:57692"/>
    </ligand>
</feature>
<sequence length="461" mass="49763">MTHYDLAVIGTGSGNTIVDESFDGWKVAIVEKGVFGGTCLNRGCIPTKMFVYPADLAYDAGHSAPLGVDTSFEGARWREIRDRIFGRIDPISASGREWRATGLPDVSLVEGHARFIDPHTLDVASDTGVETITAEQVVIATGSRPTLPDVPGLDDVPFHTSDTVMRIDDVPPRVLVLGGGFVAAEFAHVFSSFGSAVTIVNRSSLMLRAEDQEVAERFTEIARARWDVRLRTTITKVERLDGSETGVRAQLDDGTTVEADLLLVAAGRRSNSDDLGLQQAGVAVDETGLVVVDDHQRTNVKGIWALGDVSNRFQLKHVSNNEARVIRHNLLHPTDLASSDHVHVPSAVFSHPQVASIGLTEEDARERGVDVVVGRRDYSGTAYGWAMEDETSFAKVLADPHSGLLLGAHIIGPQASNLIQPLVMAMSLGIPAHEVARGQYWIHPAMTEVVENALLALPLTP</sequence>
<gene>
    <name evidence="14" type="ORF">ETU37_15695</name>
</gene>
<feature type="binding site" evidence="9">
    <location>
        <begin position="178"/>
        <end position="185"/>
    </location>
    <ligand>
        <name>NAD(+)</name>
        <dbReference type="ChEBI" id="CHEBI:57540"/>
    </ligand>
</feature>
<keyword evidence="9" id="KW-0547">Nucleotide-binding</keyword>
<dbReference type="SUPFAM" id="SSF51905">
    <property type="entry name" value="FAD/NAD(P)-binding domain"/>
    <property type="match status" value="1"/>
</dbReference>
<evidence type="ECO:0000256" key="5">
    <source>
        <dbReference type="ARBA" id="ARBA00023002"/>
    </source>
</evidence>
<dbReference type="PROSITE" id="PS00076">
    <property type="entry name" value="PYRIDINE_REDOX_1"/>
    <property type="match status" value="1"/>
</dbReference>
<dbReference type="AlphaFoldDB" id="A0A4Q5J015"/>
<name>A0A4Q5J015_9ACTN</name>
<feature type="domain" description="Pyridine nucleotide-disulphide oxidoreductase dimerisation" evidence="12">
    <location>
        <begin position="344"/>
        <end position="453"/>
    </location>
</feature>
<evidence type="ECO:0000256" key="6">
    <source>
        <dbReference type="ARBA" id="ARBA00023157"/>
    </source>
</evidence>
<keyword evidence="4" id="KW-0521">NADP</keyword>
<feature type="domain" description="FAD/NAD(P)-binding" evidence="13">
    <location>
        <begin position="4"/>
        <end position="322"/>
    </location>
</feature>
<dbReference type="PANTHER" id="PTHR43014">
    <property type="entry name" value="MERCURIC REDUCTASE"/>
    <property type="match status" value="1"/>
</dbReference>
<dbReference type="GO" id="GO:0050627">
    <property type="term" value="F:mycothione reductase [NAD(P)H] activity"/>
    <property type="evidence" value="ECO:0007669"/>
    <property type="project" value="UniProtKB-EC"/>
</dbReference>
<evidence type="ECO:0000313" key="15">
    <source>
        <dbReference type="Proteomes" id="UP000291189"/>
    </source>
</evidence>
<dbReference type="Gene3D" id="3.30.390.30">
    <property type="match status" value="1"/>
</dbReference>
<dbReference type="InterPro" id="IPR004099">
    <property type="entry name" value="Pyr_nucl-diS_OxRdtase_dimer"/>
</dbReference>
<evidence type="ECO:0000256" key="1">
    <source>
        <dbReference type="ARBA" id="ARBA00007532"/>
    </source>
</evidence>
<dbReference type="InterPro" id="IPR036188">
    <property type="entry name" value="FAD/NAD-bd_sf"/>
</dbReference>
<evidence type="ECO:0000259" key="12">
    <source>
        <dbReference type="Pfam" id="PF02852"/>
    </source>
</evidence>
<keyword evidence="5 11" id="KW-0560">Oxidoreductase</keyword>
<dbReference type="InterPro" id="IPR012999">
    <property type="entry name" value="Pyr_OxRdtase_I_AS"/>
</dbReference>
<evidence type="ECO:0000256" key="3">
    <source>
        <dbReference type="ARBA" id="ARBA00022827"/>
    </source>
</evidence>
<feature type="binding site" evidence="9">
    <location>
        <position position="267"/>
    </location>
    <ligand>
        <name>NAD(+)</name>
        <dbReference type="ChEBI" id="CHEBI:57540"/>
    </ligand>
</feature>
<proteinExistence type="inferred from homology"/>
<dbReference type="EC" id="1.8.1.15" evidence="14"/>
<feature type="binding site" evidence="9">
    <location>
        <position position="308"/>
    </location>
    <ligand>
        <name>FAD</name>
        <dbReference type="ChEBI" id="CHEBI:57692"/>
    </ligand>
</feature>
<dbReference type="GO" id="GO:0000166">
    <property type="term" value="F:nucleotide binding"/>
    <property type="evidence" value="ECO:0007669"/>
    <property type="project" value="UniProtKB-KW"/>
</dbReference>
<evidence type="ECO:0000313" key="14">
    <source>
        <dbReference type="EMBL" id="RYU10701.1"/>
    </source>
</evidence>
<reference evidence="14 15" key="1">
    <citation type="submission" date="2019-01" db="EMBL/GenBank/DDBJ databases">
        <title>Nocardioides guangzhouensis sp. nov., an actinobacterium isolated from soil.</title>
        <authorList>
            <person name="Fu Y."/>
            <person name="Cai Y."/>
            <person name="Lin Z."/>
            <person name="Chen P."/>
        </authorList>
    </citation>
    <scope>NUCLEOTIDE SEQUENCE [LARGE SCALE GENOMIC DNA]</scope>
    <source>
        <strain evidence="14 15">NBRC 105384</strain>
    </source>
</reference>
<dbReference type="Pfam" id="PF02852">
    <property type="entry name" value="Pyr_redox_dim"/>
    <property type="match status" value="1"/>
</dbReference>
<organism evidence="14 15">
    <name type="scientific">Nocardioides iriomotensis</name>
    <dbReference type="NCBI Taxonomy" id="715784"/>
    <lineage>
        <taxon>Bacteria</taxon>
        <taxon>Bacillati</taxon>
        <taxon>Actinomycetota</taxon>
        <taxon>Actinomycetes</taxon>
        <taxon>Propionibacteriales</taxon>
        <taxon>Nocardioidaceae</taxon>
        <taxon>Nocardioides</taxon>
    </lineage>
</organism>
<feature type="disulfide bond" description="Redox-active" evidence="10">
    <location>
        <begin position="39"/>
        <end position="44"/>
    </location>
</feature>
<keyword evidence="2 11" id="KW-0285">Flavoprotein</keyword>
<keyword evidence="15" id="KW-1185">Reference proteome</keyword>
<dbReference type="PIRSF" id="PIRSF000350">
    <property type="entry name" value="Mercury_reductase_MerA"/>
    <property type="match status" value="1"/>
</dbReference>
<dbReference type="PANTHER" id="PTHR43014:SF5">
    <property type="entry name" value="GLUTATHIONE REDUCTASE (NADPH)"/>
    <property type="match status" value="1"/>
</dbReference>
<dbReference type="Gene3D" id="3.50.50.60">
    <property type="entry name" value="FAD/NAD(P)-binding domain"/>
    <property type="match status" value="2"/>
</dbReference>
<feature type="binding site" evidence="9">
    <location>
        <begin position="141"/>
        <end position="143"/>
    </location>
    <ligand>
        <name>FAD</name>
        <dbReference type="ChEBI" id="CHEBI:57692"/>
    </ligand>
</feature>
<accession>A0A4Q5J015</accession>
<evidence type="ECO:0000256" key="8">
    <source>
        <dbReference type="PIRSR" id="PIRSR000350-2"/>
    </source>
</evidence>